<dbReference type="EMBL" id="KV407461">
    <property type="protein sequence ID" value="KZF21187.1"/>
    <property type="molecule type" value="Genomic_DNA"/>
</dbReference>
<dbReference type="EC" id="2.3.2.31" evidence="2"/>
<evidence type="ECO:0000256" key="9">
    <source>
        <dbReference type="SAM" id="MobiDB-lite"/>
    </source>
</evidence>
<dbReference type="STRING" id="1328760.A0A165FNC4"/>
<feature type="compositionally biased region" description="Basic and acidic residues" evidence="9">
    <location>
        <begin position="10"/>
        <end position="19"/>
    </location>
</feature>
<keyword evidence="5" id="KW-0677">Repeat</keyword>
<sequence length="596" mass="66950">MSQSRLQSDSSKRASDKPARLSAKRMSNPQIGNATAKSSPAPSRSATPKVVRSTSMQEKPTSASPRPGVQRSNTTATSQGQPPTSSAPTAAEPSMGKTGTATGPKQRRGSVGLFAALFGPSPQRPEKKVACLTCAADDVPMSKSAKLACGHRMCHECLKRVFTMSISDPQHMPPRCCTQDHIPLRHVDRLFNDKFKMQWNKKYQEYTTKNRIYCPTRGCGEWIRPGNIQIDSSSGRKYGKCSRCKTKICCLCNAKWHTRRECPNDEETKRFIEVAKQEGWQRCFNCKAMVELKEGCNHMTCRCGAEFCMICARRWKTCDCPWFNHGAIADGDRLNHFNVPQPQAGAPPGYGHYRRATADDIGGYRGGALAYHEELGQRRRQEQEDEILARRLQILGMEDDDEDGHEDAIVDAVLNDYATRRRARRQHQHLVQQQQLQRRREREMAREEQARREYGQQGDIFGIGNTTDHFMNEDYVHARNPANLFTGHFFDNAAAIANQMRGLDDRQALNGSWAPPGLLVEEQPRRDTRTSKRNRRNTNTQTREGEDASPAANPTHGRMSSDLTTANVLNRPGAGRRRHTLMGSDGKIGSWLHNIG</sequence>
<accession>A0A165FNC4</accession>
<name>A0A165FNC4_XYLHT</name>
<keyword evidence="7" id="KW-0833">Ubl conjugation pathway</keyword>
<dbReference type="Pfam" id="PF01485">
    <property type="entry name" value="IBR"/>
    <property type="match status" value="1"/>
</dbReference>
<dbReference type="Gene3D" id="1.20.120.1750">
    <property type="match status" value="1"/>
</dbReference>
<evidence type="ECO:0000256" key="5">
    <source>
        <dbReference type="ARBA" id="ARBA00022737"/>
    </source>
</evidence>
<dbReference type="AlphaFoldDB" id="A0A165FNC4"/>
<evidence type="ECO:0000256" key="1">
    <source>
        <dbReference type="ARBA" id="ARBA00001798"/>
    </source>
</evidence>
<feature type="compositionally biased region" description="Polar residues" evidence="9">
    <location>
        <begin position="25"/>
        <end position="81"/>
    </location>
</feature>
<keyword evidence="3" id="KW-0808">Transferase</keyword>
<dbReference type="InterPro" id="IPR017907">
    <property type="entry name" value="Znf_RING_CS"/>
</dbReference>
<comment type="catalytic activity">
    <reaction evidence="1">
        <text>[E2 ubiquitin-conjugating enzyme]-S-ubiquitinyl-L-cysteine + [acceptor protein]-L-lysine = [E2 ubiquitin-conjugating enzyme]-L-cysteine + [acceptor protein]-N(6)-ubiquitinyl-L-lysine.</text>
        <dbReference type="EC" id="2.3.2.31"/>
    </reaction>
</comment>
<feature type="region of interest" description="Disordered" evidence="9">
    <location>
        <begin position="507"/>
        <end position="596"/>
    </location>
</feature>
<dbReference type="InterPro" id="IPR002867">
    <property type="entry name" value="IBR_dom"/>
</dbReference>
<evidence type="ECO:0000256" key="8">
    <source>
        <dbReference type="ARBA" id="ARBA00022833"/>
    </source>
</evidence>
<dbReference type="InParanoid" id="A0A165FNC4"/>
<dbReference type="InterPro" id="IPR031127">
    <property type="entry name" value="E3_UB_ligase_RBR"/>
</dbReference>
<dbReference type="GeneID" id="28898119"/>
<evidence type="ECO:0000313" key="11">
    <source>
        <dbReference type="EMBL" id="KZF21187.1"/>
    </source>
</evidence>
<dbReference type="PROSITE" id="PS00518">
    <property type="entry name" value="ZF_RING_1"/>
    <property type="match status" value="1"/>
</dbReference>
<dbReference type="Gene3D" id="3.30.40.10">
    <property type="entry name" value="Zinc/RING finger domain, C3HC4 (zinc finger)"/>
    <property type="match status" value="1"/>
</dbReference>
<dbReference type="Proteomes" id="UP000076632">
    <property type="component" value="Unassembled WGS sequence"/>
</dbReference>
<dbReference type="CDD" id="cd20335">
    <property type="entry name" value="BRcat_RBR"/>
    <property type="match status" value="1"/>
</dbReference>
<protein>
    <recommendedName>
        <fullName evidence="2">RBR-type E3 ubiquitin transferase</fullName>
        <ecNumber evidence="2">2.3.2.31</ecNumber>
    </recommendedName>
</protein>
<organism evidence="11 12">
    <name type="scientific">Xylona heveae (strain CBS 132557 / TC161)</name>
    <dbReference type="NCBI Taxonomy" id="1328760"/>
    <lineage>
        <taxon>Eukaryota</taxon>
        <taxon>Fungi</taxon>
        <taxon>Dikarya</taxon>
        <taxon>Ascomycota</taxon>
        <taxon>Pezizomycotina</taxon>
        <taxon>Xylonomycetes</taxon>
        <taxon>Xylonales</taxon>
        <taxon>Xylonaceae</taxon>
        <taxon>Xylona</taxon>
    </lineage>
</organism>
<dbReference type="PANTHER" id="PTHR11685">
    <property type="entry name" value="RBR FAMILY RING FINGER AND IBR DOMAIN-CONTAINING"/>
    <property type="match status" value="1"/>
</dbReference>
<dbReference type="GO" id="GO:0016567">
    <property type="term" value="P:protein ubiquitination"/>
    <property type="evidence" value="ECO:0007669"/>
    <property type="project" value="InterPro"/>
</dbReference>
<keyword evidence="8" id="KW-0862">Zinc</keyword>
<dbReference type="GO" id="GO:0061630">
    <property type="term" value="F:ubiquitin protein ligase activity"/>
    <property type="evidence" value="ECO:0007669"/>
    <property type="project" value="UniProtKB-EC"/>
</dbReference>
<dbReference type="SUPFAM" id="SSF57850">
    <property type="entry name" value="RING/U-box"/>
    <property type="match status" value="2"/>
</dbReference>
<evidence type="ECO:0000259" key="10">
    <source>
        <dbReference type="PROSITE" id="PS51873"/>
    </source>
</evidence>
<gene>
    <name evidence="11" type="ORF">L228DRAFT_248965</name>
</gene>
<feature type="compositionally biased region" description="Low complexity" evidence="9">
    <location>
        <begin position="82"/>
        <end position="94"/>
    </location>
</feature>
<dbReference type="InterPro" id="IPR013083">
    <property type="entry name" value="Znf_RING/FYVE/PHD"/>
</dbReference>
<evidence type="ECO:0000256" key="3">
    <source>
        <dbReference type="ARBA" id="ARBA00022679"/>
    </source>
</evidence>
<evidence type="ECO:0000256" key="6">
    <source>
        <dbReference type="ARBA" id="ARBA00022771"/>
    </source>
</evidence>
<dbReference type="GO" id="GO:0008270">
    <property type="term" value="F:zinc ion binding"/>
    <property type="evidence" value="ECO:0007669"/>
    <property type="project" value="UniProtKB-KW"/>
</dbReference>
<dbReference type="OrthoDB" id="9977870at2759"/>
<evidence type="ECO:0000256" key="2">
    <source>
        <dbReference type="ARBA" id="ARBA00012251"/>
    </source>
</evidence>
<dbReference type="RefSeq" id="XP_018186742.1">
    <property type="nucleotide sequence ID" value="XM_018332982.1"/>
</dbReference>
<reference evidence="11 12" key="1">
    <citation type="journal article" date="2016" name="Fungal Biol.">
        <title>The genome of Xylona heveae provides a window into fungal endophytism.</title>
        <authorList>
            <person name="Gazis R."/>
            <person name="Kuo A."/>
            <person name="Riley R."/>
            <person name="LaButti K."/>
            <person name="Lipzen A."/>
            <person name="Lin J."/>
            <person name="Amirebrahimi M."/>
            <person name="Hesse C.N."/>
            <person name="Spatafora J.W."/>
            <person name="Henrissat B."/>
            <person name="Hainaut M."/>
            <person name="Grigoriev I.V."/>
            <person name="Hibbett D.S."/>
        </authorList>
    </citation>
    <scope>NUCLEOTIDE SEQUENCE [LARGE SCALE GENOMIC DNA]</scope>
    <source>
        <strain evidence="11 12">TC161</strain>
    </source>
</reference>
<dbReference type="PROSITE" id="PS51873">
    <property type="entry name" value="TRIAD"/>
    <property type="match status" value="1"/>
</dbReference>
<dbReference type="Pfam" id="PF22191">
    <property type="entry name" value="IBR_1"/>
    <property type="match status" value="1"/>
</dbReference>
<evidence type="ECO:0000256" key="7">
    <source>
        <dbReference type="ARBA" id="ARBA00022786"/>
    </source>
</evidence>
<keyword evidence="4" id="KW-0479">Metal-binding</keyword>
<evidence type="ECO:0000313" key="12">
    <source>
        <dbReference type="Proteomes" id="UP000076632"/>
    </source>
</evidence>
<feature type="domain" description="RING-type" evidence="10">
    <location>
        <begin position="127"/>
        <end position="329"/>
    </location>
</feature>
<evidence type="ECO:0000256" key="4">
    <source>
        <dbReference type="ARBA" id="ARBA00022723"/>
    </source>
</evidence>
<dbReference type="CDD" id="cd22584">
    <property type="entry name" value="Rcat_RBR_unk"/>
    <property type="match status" value="1"/>
</dbReference>
<proteinExistence type="predicted"/>
<keyword evidence="6" id="KW-0863">Zinc-finger</keyword>
<dbReference type="InterPro" id="IPR044066">
    <property type="entry name" value="TRIAD_supradom"/>
</dbReference>
<feature type="region of interest" description="Disordered" evidence="9">
    <location>
        <begin position="1"/>
        <end position="107"/>
    </location>
</feature>
<keyword evidence="12" id="KW-1185">Reference proteome</keyword>